<dbReference type="SMART" id="SM00850">
    <property type="entry name" value="LytTR"/>
    <property type="match status" value="1"/>
</dbReference>
<keyword evidence="4" id="KW-1185">Reference proteome</keyword>
<evidence type="ECO:0000313" key="4">
    <source>
        <dbReference type="Proteomes" id="UP001597344"/>
    </source>
</evidence>
<reference evidence="4" key="1">
    <citation type="journal article" date="2019" name="Int. J. Syst. Evol. Microbiol.">
        <title>The Global Catalogue of Microorganisms (GCM) 10K type strain sequencing project: providing services to taxonomists for standard genome sequencing and annotation.</title>
        <authorList>
            <consortium name="The Broad Institute Genomics Platform"/>
            <consortium name="The Broad Institute Genome Sequencing Center for Infectious Disease"/>
            <person name="Wu L."/>
            <person name="Ma J."/>
        </authorList>
    </citation>
    <scope>NUCLEOTIDE SEQUENCE [LARGE SCALE GENOMIC DNA]</scope>
    <source>
        <strain evidence="4">DT92</strain>
    </source>
</reference>
<dbReference type="EMBL" id="JBHUHY010000016">
    <property type="protein sequence ID" value="MFD2188348.1"/>
    <property type="molecule type" value="Genomic_DNA"/>
</dbReference>
<sequence>MTRKSNIKKNNVDYVAYLLFVWVMMALISAIIHQKLLLSEYIFGQIFLFYAFVHLVGIFILSLSFTFSPFSNETVITSKNRQHPKGDKTKSHASENVKSYLVLVGKLKSDRLKINIEDLYYIKSSDNYCEIKYIMEEKINIDLFRVSIRDLETQIQNDNILRVHKSYILNLNYISSIEGNINNTKAILKNCNAKIAIARSKRDMVIEAFKQIQKRDSFFVEKVSVRD</sequence>
<organism evidence="3 4">
    <name type="scientific">Aquimarina celericrescens</name>
    <dbReference type="NCBI Taxonomy" id="1964542"/>
    <lineage>
        <taxon>Bacteria</taxon>
        <taxon>Pseudomonadati</taxon>
        <taxon>Bacteroidota</taxon>
        <taxon>Flavobacteriia</taxon>
        <taxon>Flavobacteriales</taxon>
        <taxon>Flavobacteriaceae</taxon>
        <taxon>Aquimarina</taxon>
    </lineage>
</organism>
<dbReference type="PANTHER" id="PTHR37299">
    <property type="entry name" value="TRANSCRIPTIONAL REGULATOR-RELATED"/>
    <property type="match status" value="1"/>
</dbReference>
<evidence type="ECO:0000259" key="2">
    <source>
        <dbReference type="PROSITE" id="PS50930"/>
    </source>
</evidence>
<evidence type="ECO:0000313" key="3">
    <source>
        <dbReference type="EMBL" id="MFD2188348.1"/>
    </source>
</evidence>
<keyword evidence="1" id="KW-0472">Membrane</keyword>
<dbReference type="Pfam" id="PF04397">
    <property type="entry name" value="LytTR"/>
    <property type="match status" value="1"/>
</dbReference>
<keyword evidence="1" id="KW-1133">Transmembrane helix</keyword>
<feature type="transmembrane region" description="Helical" evidence="1">
    <location>
        <begin position="47"/>
        <end position="70"/>
    </location>
</feature>
<dbReference type="Gene3D" id="2.40.50.1020">
    <property type="entry name" value="LytTr DNA-binding domain"/>
    <property type="match status" value="1"/>
</dbReference>
<evidence type="ECO:0000256" key="1">
    <source>
        <dbReference type="SAM" id="Phobius"/>
    </source>
</evidence>
<dbReference type="RefSeq" id="WP_378321381.1">
    <property type="nucleotide sequence ID" value="NZ_JBHUHY010000016.1"/>
</dbReference>
<keyword evidence="1" id="KW-0812">Transmembrane</keyword>
<name>A0ABW5AZ71_9FLAO</name>
<dbReference type="InterPro" id="IPR007492">
    <property type="entry name" value="LytTR_DNA-bd_dom"/>
</dbReference>
<comment type="caution">
    <text evidence="3">The sequence shown here is derived from an EMBL/GenBank/DDBJ whole genome shotgun (WGS) entry which is preliminary data.</text>
</comment>
<gene>
    <name evidence="3" type="ORF">ACFSJT_16200</name>
</gene>
<protein>
    <submittedName>
        <fullName evidence="3">LytR/AlgR family response regulator transcription factor</fullName>
    </submittedName>
</protein>
<dbReference type="Proteomes" id="UP001597344">
    <property type="component" value="Unassembled WGS sequence"/>
</dbReference>
<feature type="domain" description="HTH LytTR-type" evidence="2">
    <location>
        <begin position="103"/>
        <end position="211"/>
    </location>
</feature>
<feature type="transmembrane region" description="Helical" evidence="1">
    <location>
        <begin position="12"/>
        <end position="32"/>
    </location>
</feature>
<accession>A0ABW5AZ71</accession>
<dbReference type="InterPro" id="IPR046947">
    <property type="entry name" value="LytR-like"/>
</dbReference>
<proteinExistence type="predicted"/>
<dbReference type="PANTHER" id="PTHR37299:SF1">
    <property type="entry name" value="STAGE 0 SPORULATION PROTEIN A HOMOLOG"/>
    <property type="match status" value="1"/>
</dbReference>
<dbReference type="PROSITE" id="PS50930">
    <property type="entry name" value="HTH_LYTTR"/>
    <property type="match status" value="1"/>
</dbReference>